<gene>
    <name evidence="1" type="ORF">SAMN05216259_105276</name>
</gene>
<name>A0A1H0DM31_9ACTN</name>
<dbReference type="RefSeq" id="WP_143031684.1">
    <property type="nucleotide sequence ID" value="NZ_FNIE01000005.1"/>
</dbReference>
<organism evidence="1 2">
    <name type="scientific">Actinacidiphila guanduensis</name>
    <dbReference type="NCBI Taxonomy" id="310781"/>
    <lineage>
        <taxon>Bacteria</taxon>
        <taxon>Bacillati</taxon>
        <taxon>Actinomycetota</taxon>
        <taxon>Actinomycetes</taxon>
        <taxon>Kitasatosporales</taxon>
        <taxon>Streptomycetaceae</taxon>
        <taxon>Actinacidiphila</taxon>
    </lineage>
</organism>
<protein>
    <submittedName>
        <fullName evidence="1">Uncharacterized protein</fullName>
    </submittedName>
</protein>
<dbReference type="Proteomes" id="UP000199341">
    <property type="component" value="Unassembled WGS sequence"/>
</dbReference>
<proteinExistence type="predicted"/>
<sequence>MKSATTAAADVQPPKITGRDTRAAMLKRAIRKEVPVRKEFVQTARGSASRHGPLKEFVTNGDLRALRAFLIVVACCSASNEDGWTTTHDSAVWARLLDTDVAATDQAARTGAWRTLRRLEDRGLIRCGRKRGSTRISVTLLREDGSGNDYTRPDGSTEADRFINIPIAFWLRGYDEQLDVPGLALFLAVAREKPWSPFPAEKAPEWYGWSPDTHLRGLTKLLGLGLVERRATYRKTPLSPSGFTMVYQYRLVATMRPRRKKTLPPTMSARTESRM</sequence>
<dbReference type="EMBL" id="FNIE01000005">
    <property type="protein sequence ID" value="SDN71215.1"/>
    <property type="molecule type" value="Genomic_DNA"/>
</dbReference>
<dbReference type="OrthoDB" id="4188495at2"/>
<keyword evidence="2" id="KW-1185">Reference proteome</keyword>
<evidence type="ECO:0000313" key="1">
    <source>
        <dbReference type="EMBL" id="SDN71215.1"/>
    </source>
</evidence>
<reference evidence="1 2" key="1">
    <citation type="submission" date="2016-10" db="EMBL/GenBank/DDBJ databases">
        <authorList>
            <person name="de Groot N.N."/>
        </authorList>
    </citation>
    <scope>NUCLEOTIDE SEQUENCE [LARGE SCALE GENOMIC DNA]</scope>
    <source>
        <strain evidence="1 2">CGMCC 4.2022</strain>
    </source>
</reference>
<dbReference type="AlphaFoldDB" id="A0A1H0DM31"/>
<evidence type="ECO:0000313" key="2">
    <source>
        <dbReference type="Proteomes" id="UP000199341"/>
    </source>
</evidence>
<accession>A0A1H0DM31</accession>
<dbReference type="STRING" id="310781.SAMN05216259_105276"/>